<evidence type="ECO:0000256" key="2">
    <source>
        <dbReference type="SAM" id="SignalP"/>
    </source>
</evidence>
<dbReference type="RefSeq" id="WP_316660755.1">
    <property type="nucleotide sequence ID" value="NZ_JAWHTF010000001.1"/>
</dbReference>
<organism evidence="4 5">
    <name type="scientific">Gilvirhabdus luticola</name>
    <dbReference type="NCBI Taxonomy" id="3079858"/>
    <lineage>
        <taxon>Bacteria</taxon>
        <taxon>Pseudomonadati</taxon>
        <taxon>Bacteroidota</taxon>
        <taxon>Flavobacteriia</taxon>
        <taxon>Flavobacteriales</taxon>
        <taxon>Flavobacteriaceae</taxon>
        <taxon>Gilvirhabdus</taxon>
    </lineage>
</organism>
<keyword evidence="5" id="KW-1185">Reference proteome</keyword>
<comment type="caution">
    <text evidence="4">The sequence shown here is derived from an EMBL/GenBank/DDBJ whole genome shotgun (WGS) entry which is preliminary data.</text>
</comment>
<proteinExistence type="predicted"/>
<reference evidence="4 5" key="1">
    <citation type="submission" date="2023-10" db="EMBL/GenBank/DDBJ databases">
        <title>Marimonas sp. nov. isolated from tidal mud flat.</title>
        <authorList>
            <person name="Jaincy N.J."/>
            <person name="Srinivasan S."/>
            <person name="Lee S.-S."/>
        </authorList>
    </citation>
    <scope>NUCLEOTIDE SEQUENCE [LARGE SCALE GENOMIC DNA]</scope>
    <source>
        <strain evidence="4 5">MJ-SS3</strain>
    </source>
</reference>
<feature type="signal peptide" evidence="2">
    <location>
        <begin position="1"/>
        <end position="20"/>
    </location>
</feature>
<feature type="domain" description="Secretion system C-terminal sorting" evidence="3">
    <location>
        <begin position="246"/>
        <end position="315"/>
    </location>
</feature>
<dbReference type="NCBIfam" id="TIGR04183">
    <property type="entry name" value="Por_Secre_tail"/>
    <property type="match status" value="1"/>
</dbReference>
<keyword evidence="1 2" id="KW-0732">Signal</keyword>
<sequence>MKKITYLLAFFLVAQTSLFAQYTAVPDATFEAALSFYDDIPADGQVPTASMEAETGTLGLGAAGISDFTGIEAFINATGLNLNYNNMTTLDLSTNLAVQTLTLEGCANLTSVTMPSVGSQLTSFSAPDAALSAIDLSNNLLLTTLNIHANQLTELDLSLNTALTSVVCTNQGSATSLTSLDMRNGTNATVYVDSDSNNNLTCIFVDDSSEPNLATWSIDLNSNFVENQGECDLLGTDDKTLTAFSMYPNPARSSFSILSKTQSSILDVYSITGKLVLTKELAFGENEVGITSLSSGVYLARFTSENRSETKKLIVVN</sequence>
<gene>
    <name evidence="4" type="ORF">RXV94_02180</name>
</gene>
<evidence type="ECO:0000313" key="4">
    <source>
        <dbReference type="EMBL" id="MDU8884951.1"/>
    </source>
</evidence>
<evidence type="ECO:0000256" key="1">
    <source>
        <dbReference type="ARBA" id="ARBA00022729"/>
    </source>
</evidence>
<dbReference type="Proteomes" id="UP001268651">
    <property type="component" value="Unassembled WGS sequence"/>
</dbReference>
<feature type="chain" id="PRO_5045253575" evidence="2">
    <location>
        <begin position="21"/>
        <end position="317"/>
    </location>
</feature>
<dbReference type="Pfam" id="PF18962">
    <property type="entry name" value="Por_Secre_tail"/>
    <property type="match status" value="1"/>
</dbReference>
<dbReference type="EMBL" id="JAWHTF010000001">
    <property type="protein sequence ID" value="MDU8884951.1"/>
    <property type="molecule type" value="Genomic_DNA"/>
</dbReference>
<dbReference type="SUPFAM" id="SSF52058">
    <property type="entry name" value="L domain-like"/>
    <property type="match status" value="1"/>
</dbReference>
<dbReference type="Gene3D" id="3.80.10.10">
    <property type="entry name" value="Ribonuclease Inhibitor"/>
    <property type="match status" value="1"/>
</dbReference>
<evidence type="ECO:0000259" key="3">
    <source>
        <dbReference type="Pfam" id="PF18962"/>
    </source>
</evidence>
<evidence type="ECO:0000313" key="5">
    <source>
        <dbReference type="Proteomes" id="UP001268651"/>
    </source>
</evidence>
<name>A0ABU3U3M2_9FLAO</name>
<accession>A0ABU3U3M2</accession>
<dbReference type="InterPro" id="IPR032675">
    <property type="entry name" value="LRR_dom_sf"/>
</dbReference>
<dbReference type="InterPro" id="IPR026444">
    <property type="entry name" value="Secre_tail"/>
</dbReference>
<protein>
    <submittedName>
        <fullName evidence="4">T9SS type A sorting domain-containing protein</fullName>
    </submittedName>
</protein>